<evidence type="ECO:0000313" key="4">
    <source>
        <dbReference type="Proteomes" id="UP001595776"/>
    </source>
</evidence>
<reference evidence="4" key="1">
    <citation type="journal article" date="2019" name="Int. J. Syst. Evol. Microbiol.">
        <title>The Global Catalogue of Microorganisms (GCM) 10K type strain sequencing project: providing services to taxonomists for standard genome sequencing and annotation.</title>
        <authorList>
            <consortium name="The Broad Institute Genomics Platform"/>
            <consortium name="The Broad Institute Genome Sequencing Center for Infectious Disease"/>
            <person name="Wu L."/>
            <person name="Ma J."/>
        </authorList>
    </citation>
    <scope>NUCLEOTIDE SEQUENCE [LARGE SCALE GENOMIC DNA]</scope>
    <source>
        <strain evidence="4">CGMCC 1.15304</strain>
    </source>
</reference>
<keyword evidence="1" id="KW-0597">Phosphoprotein</keyword>
<organism evidence="3 4">
    <name type="scientific">Kordiimonas lipolytica</name>
    <dbReference type="NCBI Taxonomy" id="1662421"/>
    <lineage>
        <taxon>Bacteria</taxon>
        <taxon>Pseudomonadati</taxon>
        <taxon>Pseudomonadota</taxon>
        <taxon>Alphaproteobacteria</taxon>
        <taxon>Kordiimonadales</taxon>
        <taxon>Kordiimonadaceae</taxon>
        <taxon>Kordiimonas</taxon>
    </lineage>
</organism>
<feature type="domain" description="Response regulatory" evidence="2">
    <location>
        <begin position="12"/>
        <end position="130"/>
    </location>
</feature>
<sequence>MQTKKIDYSKLNALIAMSNSQLGRTVWHFLREEGIGSCMMVTSARDAVARMQNNRFNLFFVDYDLPDFGGVDFVKFLRLCDGQLAEAFAVMVIPSPDKEKVMAARDGGCHEILGLPLTAKLLTTRLNHMIGNPKPFIRAQTYIGPCRRREVVQIYHGAERRQSRGRAEHV</sequence>
<dbReference type="PROSITE" id="PS50110">
    <property type="entry name" value="RESPONSE_REGULATORY"/>
    <property type="match status" value="1"/>
</dbReference>
<protein>
    <submittedName>
        <fullName evidence="3">Response regulator</fullName>
    </submittedName>
</protein>
<comment type="caution">
    <text evidence="3">The sequence shown here is derived from an EMBL/GenBank/DDBJ whole genome shotgun (WGS) entry which is preliminary data.</text>
</comment>
<keyword evidence="4" id="KW-1185">Reference proteome</keyword>
<evidence type="ECO:0000256" key="1">
    <source>
        <dbReference type="PROSITE-ProRule" id="PRU00169"/>
    </source>
</evidence>
<dbReference type="InterPro" id="IPR011006">
    <property type="entry name" value="CheY-like_superfamily"/>
</dbReference>
<proteinExistence type="predicted"/>
<dbReference type="RefSeq" id="WP_068146268.1">
    <property type="nucleotide sequence ID" value="NZ_JBHSCR010000017.1"/>
</dbReference>
<dbReference type="Proteomes" id="UP001595776">
    <property type="component" value="Unassembled WGS sequence"/>
</dbReference>
<feature type="modified residue" description="4-aspartylphosphate" evidence="1">
    <location>
        <position position="62"/>
    </location>
</feature>
<dbReference type="SUPFAM" id="SSF52172">
    <property type="entry name" value="CheY-like"/>
    <property type="match status" value="1"/>
</dbReference>
<evidence type="ECO:0000259" key="2">
    <source>
        <dbReference type="PROSITE" id="PS50110"/>
    </source>
</evidence>
<gene>
    <name evidence="3" type="ORF">ACFO5Q_15995</name>
</gene>
<dbReference type="Gene3D" id="3.40.50.2300">
    <property type="match status" value="1"/>
</dbReference>
<accession>A0ABV8UFX6</accession>
<evidence type="ECO:0000313" key="3">
    <source>
        <dbReference type="EMBL" id="MFC4349354.1"/>
    </source>
</evidence>
<name>A0ABV8UFX6_9PROT</name>
<dbReference type="InterPro" id="IPR001789">
    <property type="entry name" value="Sig_transdc_resp-reg_receiver"/>
</dbReference>
<dbReference type="EMBL" id="JBHSCR010000017">
    <property type="protein sequence ID" value="MFC4349354.1"/>
    <property type="molecule type" value="Genomic_DNA"/>
</dbReference>